<feature type="domain" description="EAL" evidence="2">
    <location>
        <begin position="370"/>
        <end position="623"/>
    </location>
</feature>
<gene>
    <name evidence="4" type="ORF">EUA98_00240</name>
</gene>
<dbReference type="SMART" id="SM00267">
    <property type="entry name" value="GGDEF"/>
    <property type="match status" value="1"/>
</dbReference>
<dbReference type="Gene3D" id="3.20.20.450">
    <property type="entry name" value="EAL domain"/>
    <property type="match status" value="1"/>
</dbReference>
<evidence type="ECO:0000313" key="4">
    <source>
        <dbReference type="EMBL" id="RYV52959.1"/>
    </source>
</evidence>
<dbReference type="InterPro" id="IPR029787">
    <property type="entry name" value="Nucleotide_cyclase"/>
</dbReference>
<evidence type="ECO:0000259" key="3">
    <source>
        <dbReference type="PROSITE" id="PS50887"/>
    </source>
</evidence>
<feature type="region of interest" description="Disordered" evidence="1">
    <location>
        <begin position="21"/>
        <end position="49"/>
    </location>
</feature>
<dbReference type="InterPro" id="IPR000160">
    <property type="entry name" value="GGDEF_dom"/>
</dbReference>
<sequence>MEVTLPRGTRLALPEADAAVALPRTTPPPFRTTQQPRPAVDRTAVPAPSSSCAGMDPLVRSPDARAAWHLLDALEAPTCTVRADSEIVEGNSAWRQFASQNGGHPATTSIGSNYLQACDQAIDGPGAVGARHVATGLRAVLAGDAERYQSEYPCHGDGEQRWFSVRIVPLEVDGGPGALISHVDVTAMHLAQDALAHQVLHDALTGLPNGALLADRLGQALVDSIRGDRGVGVAYIDIDHFKRVNDSLGHAAGDALLVQVARRLTSCMRAGDTLARYSGDEFVAVWRDVASDEDAAILGGRLARSLTAPFEIGAASVNITASVGVVVGQPTQTGDELMLAADAAMYDAKSRGRGRVRVFSAELRDHPGDDLATEVALQAALSRSELVLHYQPVIDLWTGRVVGVEALVRWQHPERGLLPPRHFIPTAELSGLIVPLGRWALDRACRDAAAMTGPAAGLDVAVNLSARQLTHPDVVRHVRDALESSGLDPRRLMLEVTESAVLEDDEVAAVALDTLSALGVRIAIDDFGTGYSSLLYLRRYPIDALKLDRAFVSGLTTSPDDEAICASVVSLAHAVGATSIAEGVETVGEYAALRGYGCQQAQGFLWSPAVPIEELAEVVVACHRVPRPARTRPHLPHATPPAPDVAAHIASLHRDGASLQTIAAALNRAARSPQLGGRWTASTVARHLAG</sequence>
<dbReference type="InterPro" id="IPR035965">
    <property type="entry name" value="PAS-like_dom_sf"/>
</dbReference>
<dbReference type="InterPro" id="IPR035919">
    <property type="entry name" value="EAL_sf"/>
</dbReference>
<dbReference type="InterPro" id="IPR052155">
    <property type="entry name" value="Biofilm_reg_signaling"/>
</dbReference>
<comment type="caution">
    <text evidence="4">The sequence shown here is derived from an EMBL/GenBank/DDBJ whole genome shotgun (WGS) entry which is preliminary data.</text>
</comment>
<dbReference type="AlphaFoldDB" id="A0A4Q5N3X4"/>
<dbReference type="PROSITE" id="PS50883">
    <property type="entry name" value="EAL"/>
    <property type="match status" value="1"/>
</dbReference>
<organism evidence="4 5">
    <name type="scientific">Pengzhenrongella frigida</name>
    <dbReference type="NCBI Taxonomy" id="1259133"/>
    <lineage>
        <taxon>Bacteria</taxon>
        <taxon>Bacillati</taxon>
        <taxon>Actinomycetota</taxon>
        <taxon>Actinomycetes</taxon>
        <taxon>Micrococcales</taxon>
        <taxon>Pengzhenrongella</taxon>
    </lineage>
</organism>
<dbReference type="EMBL" id="SDWW01000001">
    <property type="protein sequence ID" value="RYV52959.1"/>
    <property type="molecule type" value="Genomic_DNA"/>
</dbReference>
<evidence type="ECO:0000256" key="1">
    <source>
        <dbReference type="SAM" id="MobiDB-lite"/>
    </source>
</evidence>
<proteinExistence type="predicted"/>
<dbReference type="SMART" id="SM00052">
    <property type="entry name" value="EAL"/>
    <property type="match status" value="1"/>
</dbReference>
<name>A0A4Q5N3X4_9MICO</name>
<dbReference type="PANTHER" id="PTHR44757">
    <property type="entry name" value="DIGUANYLATE CYCLASE DGCP"/>
    <property type="match status" value="1"/>
</dbReference>
<dbReference type="OrthoDB" id="23692at2"/>
<dbReference type="InterPro" id="IPR043128">
    <property type="entry name" value="Rev_trsase/Diguanyl_cyclase"/>
</dbReference>
<dbReference type="CDD" id="cd01949">
    <property type="entry name" value="GGDEF"/>
    <property type="match status" value="1"/>
</dbReference>
<dbReference type="Gene3D" id="3.30.70.270">
    <property type="match status" value="1"/>
</dbReference>
<dbReference type="SUPFAM" id="SSF55073">
    <property type="entry name" value="Nucleotide cyclase"/>
    <property type="match status" value="1"/>
</dbReference>
<evidence type="ECO:0000313" key="5">
    <source>
        <dbReference type="Proteomes" id="UP000293764"/>
    </source>
</evidence>
<dbReference type="CDD" id="cd01948">
    <property type="entry name" value="EAL"/>
    <property type="match status" value="1"/>
</dbReference>
<dbReference type="PANTHER" id="PTHR44757:SF2">
    <property type="entry name" value="BIOFILM ARCHITECTURE MAINTENANCE PROTEIN MBAA"/>
    <property type="match status" value="1"/>
</dbReference>
<dbReference type="SUPFAM" id="SSF55785">
    <property type="entry name" value="PYP-like sensor domain (PAS domain)"/>
    <property type="match status" value="1"/>
</dbReference>
<dbReference type="Pfam" id="PF08448">
    <property type="entry name" value="PAS_4"/>
    <property type="match status" value="1"/>
</dbReference>
<protein>
    <submittedName>
        <fullName evidence="4">EAL domain-containing protein</fullName>
    </submittedName>
</protein>
<dbReference type="Proteomes" id="UP000293764">
    <property type="component" value="Unassembled WGS sequence"/>
</dbReference>
<evidence type="ECO:0000259" key="2">
    <source>
        <dbReference type="PROSITE" id="PS50883"/>
    </source>
</evidence>
<dbReference type="SUPFAM" id="SSF141868">
    <property type="entry name" value="EAL domain-like"/>
    <property type="match status" value="1"/>
</dbReference>
<dbReference type="InterPro" id="IPR001633">
    <property type="entry name" value="EAL_dom"/>
</dbReference>
<dbReference type="InterPro" id="IPR013656">
    <property type="entry name" value="PAS_4"/>
</dbReference>
<dbReference type="Gene3D" id="3.30.450.20">
    <property type="entry name" value="PAS domain"/>
    <property type="match status" value="1"/>
</dbReference>
<dbReference type="Pfam" id="PF00563">
    <property type="entry name" value="EAL"/>
    <property type="match status" value="1"/>
</dbReference>
<accession>A0A4Q5N3X4</accession>
<dbReference type="Pfam" id="PF00990">
    <property type="entry name" value="GGDEF"/>
    <property type="match status" value="1"/>
</dbReference>
<feature type="domain" description="GGDEF" evidence="3">
    <location>
        <begin position="229"/>
        <end position="361"/>
    </location>
</feature>
<keyword evidence="5" id="KW-1185">Reference proteome</keyword>
<reference evidence="4 5" key="1">
    <citation type="submission" date="2019-01" db="EMBL/GenBank/DDBJ databases">
        <title>Novel species of Cellulomonas.</title>
        <authorList>
            <person name="Liu Q."/>
            <person name="Xin Y.-H."/>
        </authorList>
    </citation>
    <scope>NUCLEOTIDE SEQUENCE [LARGE SCALE GENOMIC DNA]</scope>
    <source>
        <strain evidence="4 5">HLT2-17</strain>
    </source>
</reference>
<dbReference type="PROSITE" id="PS50887">
    <property type="entry name" value="GGDEF"/>
    <property type="match status" value="1"/>
</dbReference>
<dbReference type="NCBIfam" id="TIGR00254">
    <property type="entry name" value="GGDEF"/>
    <property type="match status" value="1"/>
</dbReference>